<dbReference type="Proteomes" id="UP001249851">
    <property type="component" value="Unassembled WGS sequence"/>
</dbReference>
<proteinExistence type="predicted"/>
<keyword evidence="2" id="KW-1185">Reference proteome</keyword>
<evidence type="ECO:0000313" key="2">
    <source>
        <dbReference type="Proteomes" id="UP001249851"/>
    </source>
</evidence>
<comment type="caution">
    <text evidence="1">The sequence shown here is derived from an EMBL/GenBank/DDBJ whole genome shotgun (WGS) entry which is preliminary data.</text>
</comment>
<organism evidence="1 2">
    <name type="scientific">Acropora cervicornis</name>
    <name type="common">Staghorn coral</name>
    <dbReference type="NCBI Taxonomy" id="6130"/>
    <lineage>
        <taxon>Eukaryota</taxon>
        <taxon>Metazoa</taxon>
        <taxon>Cnidaria</taxon>
        <taxon>Anthozoa</taxon>
        <taxon>Hexacorallia</taxon>
        <taxon>Scleractinia</taxon>
        <taxon>Astrocoeniina</taxon>
        <taxon>Acroporidae</taxon>
        <taxon>Acropora</taxon>
    </lineage>
</organism>
<name>A0AAD9QV17_ACRCE</name>
<protein>
    <submittedName>
        <fullName evidence="1">Uncharacterized protein</fullName>
    </submittedName>
</protein>
<reference evidence="1" key="1">
    <citation type="journal article" date="2023" name="G3 (Bethesda)">
        <title>Whole genome assembly and annotation of the endangered Caribbean coral Acropora cervicornis.</title>
        <authorList>
            <person name="Selwyn J.D."/>
            <person name="Vollmer S.V."/>
        </authorList>
    </citation>
    <scope>NUCLEOTIDE SEQUENCE</scope>
    <source>
        <strain evidence="1">K2</strain>
    </source>
</reference>
<dbReference type="EMBL" id="JARQWQ010000013">
    <property type="protein sequence ID" value="KAK2567911.1"/>
    <property type="molecule type" value="Genomic_DNA"/>
</dbReference>
<gene>
    <name evidence="1" type="ORF">P5673_007802</name>
</gene>
<dbReference type="AlphaFoldDB" id="A0AAD9QV17"/>
<accession>A0AAD9QV17</accession>
<evidence type="ECO:0000313" key="1">
    <source>
        <dbReference type="EMBL" id="KAK2567911.1"/>
    </source>
</evidence>
<reference evidence="1" key="2">
    <citation type="journal article" date="2023" name="Science">
        <title>Genomic signatures of disease resistance in endangered staghorn corals.</title>
        <authorList>
            <person name="Vollmer S.V."/>
            <person name="Selwyn J.D."/>
            <person name="Despard B.A."/>
            <person name="Roesel C.L."/>
        </authorList>
    </citation>
    <scope>NUCLEOTIDE SEQUENCE</scope>
    <source>
        <strain evidence="1">K2</strain>
    </source>
</reference>
<sequence>MVKTSLVNSSCNLLMYILRGGSSDFRICLWYLIAESTPLLSTQKGDCRISTSSSKSSIELLSPLLVPGAPKMTRNVVATGYSEQCAPLSSLPTLARSKGELMRKM</sequence>